<dbReference type="Proteomes" id="UP000203433">
    <property type="component" value="Segment"/>
</dbReference>
<evidence type="ECO:0000313" key="2">
    <source>
        <dbReference type="Proteomes" id="UP000203433"/>
    </source>
</evidence>
<organism evidence="1 2">
    <name type="scientific">Diatraea saccharalis granulovirus</name>
    <dbReference type="NCBI Taxonomy" id="1675862"/>
    <lineage>
        <taxon>Viruses</taxon>
        <taxon>Viruses incertae sedis</taxon>
        <taxon>Naldaviricetes</taxon>
        <taxon>Lefavirales</taxon>
        <taxon>Baculoviridae</taxon>
        <taxon>Betabaculovirus</taxon>
        <taxon>Betabaculovirus disaccharalis</taxon>
    </lineage>
</organism>
<dbReference type="GeneID" id="26373936"/>
<accession>A0A0R7EYY9</accession>
<reference evidence="1 2" key="1">
    <citation type="journal article" date="2015" name="J. Virol.">
        <title>A betabaculovirus-encoded gp64 homolog is a functional envelope fusion protein.</title>
        <authorList>
            <person name="Ardisson-Araujo D.M."/>
            <person name="Melo F.L."/>
            <person name="Clem R.J."/>
            <person name="Wolff J.L."/>
            <person name="Ribeiro B.M."/>
        </authorList>
    </citation>
    <scope>NUCLEOTIDE SEQUENCE [LARGE SCALE GENOMIC DNA]</scope>
    <source>
        <strain evidence="1 2">Parana-2009</strain>
    </source>
</reference>
<dbReference type="OrthoDB" id="27944at10239"/>
<name>A0A0R7EYY9_9BBAC</name>
<dbReference type="RefSeq" id="YP_009182259.1">
    <property type="nucleotide sequence ID" value="NC_028491.1"/>
</dbReference>
<gene>
    <name evidence="1" type="primary">38.8k</name>
</gene>
<dbReference type="EMBL" id="KP296186">
    <property type="protein sequence ID" value="AKN80798.1"/>
    <property type="molecule type" value="Genomic_DNA"/>
</dbReference>
<protein>
    <submittedName>
        <fullName evidence="1">38.8K</fullName>
    </submittedName>
</protein>
<evidence type="ECO:0000313" key="1">
    <source>
        <dbReference type="EMBL" id="AKN80798.1"/>
    </source>
</evidence>
<dbReference type="KEGG" id="vg:26373936"/>
<sequence length="141" mass="17168">MYYYWNKLREYLWGWIERRIEECENRLEMLETDILYLYNKTNEHDDDGYESDGSNLGIFIKSRINDDTQLQYITGPSDRYDTRKKLYMDMEKIIDRKEENPRVKIKEYNELLQRAGFEVSKITDNTLIIKGGTYENVKDFF</sequence>
<proteinExistence type="predicted"/>
<keyword evidence="2" id="KW-1185">Reference proteome</keyword>